<feature type="compositionally biased region" description="Basic and acidic residues" evidence="1">
    <location>
        <begin position="62"/>
        <end position="73"/>
    </location>
</feature>
<keyword evidence="3" id="KW-1185">Reference proteome</keyword>
<dbReference type="Proteomes" id="UP000614601">
    <property type="component" value="Unassembled WGS sequence"/>
</dbReference>
<dbReference type="AlphaFoldDB" id="A0A811KLQ8"/>
<sequence length="113" mass="13302">MEPRTAEEAFNAELIIWEDLSRRLVSYFELKRRSSFAADVCVLKAQESVEAEMTRLETIRSKKRQLAEQEKRNLNAVEEETSKHGRDRSQYQVLPPANDEKKKKKKKVHKNLD</sequence>
<evidence type="ECO:0000256" key="1">
    <source>
        <dbReference type="SAM" id="MobiDB-lite"/>
    </source>
</evidence>
<organism evidence="2 3">
    <name type="scientific">Bursaphelenchus okinawaensis</name>
    <dbReference type="NCBI Taxonomy" id="465554"/>
    <lineage>
        <taxon>Eukaryota</taxon>
        <taxon>Metazoa</taxon>
        <taxon>Ecdysozoa</taxon>
        <taxon>Nematoda</taxon>
        <taxon>Chromadorea</taxon>
        <taxon>Rhabditida</taxon>
        <taxon>Tylenchina</taxon>
        <taxon>Tylenchomorpha</taxon>
        <taxon>Aphelenchoidea</taxon>
        <taxon>Aphelenchoididae</taxon>
        <taxon>Bursaphelenchus</taxon>
    </lineage>
</organism>
<protein>
    <submittedName>
        <fullName evidence="2">Uncharacterized protein</fullName>
    </submittedName>
</protein>
<evidence type="ECO:0000313" key="2">
    <source>
        <dbReference type="EMBL" id="CAD5217319.1"/>
    </source>
</evidence>
<accession>A0A811KLQ8</accession>
<name>A0A811KLQ8_9BILA</name>
<feature type="compositionally biased region" description="Basic residues" evidence="1">
    <location>
        <begin position="102"/>
        <end position="113"/>
    </location>
</feature>
<gene>
    <name evidence="2" type="ORF">BOKJ2_LOCUS7028</name>
</gene>
<evidence type="ECO:0000313" key="3">
    <source>
        <dbReference type="Proteomes" id="UP000614601"/>
    </source>
</evidence>
<reference evidence="2" key="1">
    <citation type="submission" date="2020-09" db="EMBL/GenBank/DDBJ databases">
        <authorList>
            <person name="Kikuchi T."/>
        </authorList>
    </citation>
    <scope>NUCLEOTIDE SEQUENCE</scope>
    <source>
        <strain evidence="2">SH1</strain>
    </source>
</reference>
<dbReference type="Proteomes" id="UP000783686">
    <property type="component" value="Unassembled WGS sequence"/>
</dbReference>
<dbReference type="EMBL" id="CAJFCW020000003">
    <property type="protein sequence ID" value="CAG9107543.1"/>
    <property type="molecule type" value="Genomic_DNA"/>
</dbReference>
<proteinExistence type="predicted"/>
<feature type="region of interest" description="Disordered" evidence="1">
    <location>
        <begin position="62"/>
        <end position="113"/>
    </location>
</feature>
<feature type="compositionally biased region" description="Basic and acidic residues" evidence="1">
    <location>
        <begin position="80"/>
        <end position="89"/>
    </location>
</feature>
<dbReference type="EMBL" id="CAJFDH010000003">
    <property type="protein sequence ID" value="CAD5217319.1"/>
    <property type="molecule type" value="Genomic_DNA"/>
</dbReference>
<comment type="caution">
    <text evidence="2">The sequence shown here is derived from an EMBL/GenBank/DDBJ whole genome shotgun (WGS) entry which is preliminary data.</text>
</comment>